<dbReference type="RefSeq" id="WP_139982868.1">
    <property type="nucleotide sequence ID" value="NZ_CP041046.1"/>
</dbReference>
<dbReference type="KEGG" id="lpy:FIV34_11560"/>
<dbReference type="EMBL" id="CP041046">
    <property type="protein sequence ID" value="QDE39797.1"/>
    <property type="molecule type" value="Genomic_DNA"/>
</dbReference>
<dbReference type="Pfam" id="PF20680">
    <property type="entry name" value="DUF6817"/>
    <property type="match status" value="1"/>
</dbReference>
<dbReference type="Gene3D" id="2.60.120.620">
    <property type="entry name" value="q2cbj1_9rhob like domain"/>
    <property type="match status" value="1"/>
</dbReference>
<evidence type="ECO:0000313" key="4">
    <source>
        <dbReference type="Proteomes" id="UP000316093"/>
    </source>
</evidence>
<reference evidence="3 4" key="1">
    <citation type="submission" date="2019-06" db="EMBL/GenBank/DDBJ databases">
        <title>A complete genome sequence for Luteibacter pinisoli MAH-14.</title>
        <authorList>
            <person name="Baltrus D.A."/>
        </authorList>
    </citation>
    <scope>NUCLEOTIDE SEQUENCE [LARGE SCALE GENOMIC DNA]</scope>
    <source>
        <strain evidence="3 4">MAH-14</strain>
    </source>
</reference>
<dbReference type="PANTHER" id="PTHR35169">
    <property type="entry name" value="FE2OG DIOXYGENASE DOMAIN-CONTAINING PROTEIN"/>
    <property type="match status" value="1"/>
</dbReference>
<evidence type="ECO:0000259" key="1">
    <source>
        <dbReference type="Pfam" id="PF13640"/>
    </source>
</evidence>
<protein>
    <submittedName>
        <fullName evidence="3">2OG-Fe(II) oxygenase</fullName>
    </submittedName>
</protein>
<gene>
    <name evidence="3" type="ORF">FIV34_11560</name>
</gene>
<proteinExistence type="predicted"/>
<name>A0A4Y5Z3T3_9GAMM</name>
<feature type="domain" description="DUF6817" evidence="2">
    <location>
        <begin position="204"/>
        <end position="288"/>
    </location>
</feature>
<dbReference type="Pfam" id="PF13640">
    <property type="entry name" value="2OG-FeII_Oxy_3"/>
    <property type="match status" value="1"/>
</dbReference>
<dbReference type="InterPro" id="IPR049202">
    <property type="entry name" value="DUF6817"/>
</dbReference>
<dbReference type="InterPro" id="IPR044862">
    <property type="entry name" value="Pro_4_hyd_alph_FE2OG_OXY"/>
</dbReference>
<evidence type="ECO:0000259" key="2">
    <source>
        <dbReference type="Pfam" id="PF20680"/>
    </source>
</evidence>
<dbReference type="Proteomes" id="UP000316093">
    <property type="component" value="Chromosome"/>
</dbReference>
<sequence>MLHTKLKVVDDFVDPALLAHHFKGEVWSYGWRSNTGAEETPFWHIHFCGSRRPDEYFRQDELLASDPKLAAIASVWAKIREQFTPDYQLVRCYANGHTYGLDGHVHRDAKPGEDALTALVYVNPTWSAKWAGETMFIGEAGECEAVTPRPGRLIVFDGTVKHVARSVSRDCPALRMTLVFKLQRTPASTAPDGSPMPRANLLEFLRRHGAETSGHSGRNLMEHLVGTWRLLKQWDCAEHVCLAGLFHSIYGTSIYRRRTVSRHERAAVRAVIGARAEELAFVFGVLDRPKAWIPAITTGKAPLMGMDDAVLTVDDTTVNELLEIEIANLLEQDGAQDVLASLWGAGFHERVSVNDGARAALMNAVSAETVEA</sequence>
<dbReference type="PANTHER" id="PTHR35169:SF1">
    <property type="entry name" value="PROLYL 4-HYDROXYLASE ALPHA SUBUNIT FE(2+) 2OG DIOXYGENASE DOMAIN-CONTAINING PROTEIN"/>
    <property type="match status" value="1"/>
</dbReference>
<dbReference type="OrthoDB" id="8781483at2"/>
<keyword evidence="4" id="KW-1185">Reference proteome</keyword>
<organism evidence="3 4">
    <name type="scientific">Luteibacter pinisoli</name>
    <dbReference type="NCBI Taxonomy" id="2589080"/>
    <lineage>
        <taxon>Bacteria</taxon>
        <taxon>Pseudomonadati</taxon>
        <taxon>Pseudomonadota</taxon>
        <taxon>Gammaproteobacteria</taxon>
        <taxon>Lysobacterales</taxon>
        <taxon>Rhodanobacteraceae</taxon>
        <taxon>Luteibacter</taxon>
    </lineage>
</organism>
<evidence type="ECO:0000313" key="3">
    <source>
        <dbReference type="EMBL" id="QDE39797.1"/>
    </source>
</evidence>
<accession>A0A4Y5Z3T3</accession>
<dbReference type="AlphaFoldDB" id="A0A4Y5Z3T3"/>
<feature type="domain" description="Prolyl 4-hydroxylase alpha subunit Fe(2+) 2OG dioxygenase" evidence="1">
    <location>
        <begin position="99"/>
        <end position="170"/>
    </location>
</feature>